<accession>A0A5N6HVM9</accession>
<gene>
    <name evidence="1" type="ORF">BDV37DRAFT_240279</name>
</gene>
<name>A0A5N7DQU7_9EURO</name>
<dbReference type="Proteomes" id="UP000325579">
    <property type="component" value="Unassembled WGS sequence"/>
</dbReference>
<evidence type="ECO:0000313" key="2">
    <source>
        <dbReference type="Proteomes" id="UP000325579"/>
    </source>
</evidence>
<dbReference type="RefSeq" id="XP_031945197.1">
    <property type="nucleotide sequence ID" value="XM_032081058.1"/>
</dbReference>
<sequence length="75" mass="8442">MYPIKVFHLTTTTTTTQGCILRALMPMLSAMHAWTLTRSSSPPPCQPPFSILIVYRQPPTSWLPCSPPDRLTSRI</sequence>
<accession>A0A5N7DQU7</accession>
<protein>
    <submittedName>
        <fullName evidence="1">Uncharacterized protein</fullName>
    </submittedName>
</protein>
<dbReference type="GeneID" id="43665749"/>
<organism evidence="1 2">
    <name type="scientific">Aspergillus pseudonomiae</name>
    <dbReference type="NCBI Taxonomy" id="1506151"/>
    <lineage>
        <taxon>Eukaryota</taxon>
        <taxon>Fungi</taxon>
        <taxon>Dikarya</taxon>
        <taxon>Ascomycota</taxon>
        <taxon>Pezizomycotina</taxon>
        <taxon>Eurotiomycetes</taxon>
        <taxon>Eurotiomycetidae</taxon>
        <taxon>Eurotiales</taxon>
        <taxon>Aspergillaceae</taxon>
        <taxon>Aspergillus</taxon>
        <taxon>Aspergillus subgen. Circumdati</taxon>
    </lineage>
</organism>
<keyword evidence="2" id="KW-1185">Reference proteome</keyword>
<dbReference type="PROSITE" id="PS51257">
    <property type="entry name" value="PROKAR_LIPOPROTEIN"/>
    <property type="match status" value="1"/>
</dbReference>
<evidence type="ECO:0000313" key="1">
    <source>
        <dbReference type="EMBL" id="KAE8407878.1"/>
    </source>
</evidence>
<dbReference type="EMBL" id="ML736746">
    <property type="protein sequence ID" value="KAE8407878.1"/>
    <property type="molecule type" value="Genomic_DNA"/>
</dbReference>
<proteinExistence type="predicted"/>
<dbReference type="AlphaFoldDB" id="A0A5N7DQU7"/>
<reference evidence="1 2" key="1">
    <citation type="submission" date="2019-04" db="EMBL/GenBank/DDBJ databases">
        <authorList>
            <consortium name="DOE Joint Genome Institute"/>
            <person name="Mondo S."/>
            <person name="Kjaerbolling I."/>
            <person name="Vesth T."/>
            <person name="Frisvad J.C."/>
            <person name="Nybo J.L."/>
            <person name="Theobald S."/>
            <person name="Kildgaard S."/>
            <person name="Isbrandt T."/>
            <person name="Kuo A."/>
            <person name="Sato A."/>
            <person name="Lyhne E.K."/>
            <person name="Kogle M.E."/>
            <person name="Wiebenga A."/>
            <person name="Kun R.S."/>
            <person name="Lubbers R.J."/>
            <person name="Makela M.R."/>
            <person name="Barry K."/>
            <person name="Chovatia M."/>
            <person name="Clum A."/>
            <person name="Daum C."/>
            <person name="Haridas S."/>
            <person name="He G."/>
            <person name="LaButti K."/>
            <person name="Lipzen A."/>
            <person name="Riley R."/>
            <person name="Salamov A."/>
            <person name="Simmons B.A."/>
            <person name="Magnuson J.K."/>
            <person name="Henrissat B."/>
            <person name="Mortensen U.H."/>
            <person name="Larsen T.O."/>
            <person name="Devries R.P."/>
            <person name="Grigoriev I.V."/>
            <person name="Machida M."/>
            <person name="Baker S.E."/>
            <person name="Andersen M.R."/>
            <person name="Cantor M.N."/>
            <person name="Hua S.X."/>
        </authorList>
    </citation>
    <scope>NUCLEOTIDE SEQUENCE [LARGE SCALE GENOMIC DNA]</scope>
    <source>
        <strain evidence="1 2">CBS 119388</strain>
    </source>
</reference>